<accession>A0A7K0DHI3</accession>
<dbReference type="AlphaFoldDB" id="A0A7K0DHI3"/>
<name>A0A7K0DHI3_9NOCA</name>
<dbReference type="EMBL" id="WEGK01000030">
    <property type="protein sequence ID" value="MQY24254.1"/>
    <property type="molecule type" value="Genomic_DNA"/>
</dbReference>
<keyword evidence="2" id="KW-1185">Reference proteome</keyword>
<dbReference type="Proteomes" id="UP000438448">
    <property type="component" value="Unassembled WGS sequence"/>
</dbReference>
<gene>
    <name evidence="1" type="ORF">NRB20_73890</name>
</gene>
<protein>
    <submittedName>
        <fullName evidence="1">Uncharacterized protein</fullName>
    </submittedName>
</protein>
<sequence length="221" mass="23656">MAATAIFVVVAVVLLFVGLIVALVAAVSAAARQERARVGALNQWAMANGWTFVPRCEAPWTAQLPGRNRRGLGATLIGQVGGRRVLVAEYSYTVSSEQSSSTYHFIAVAVTLDRPHPLVSVRHASGALATFAQTLFGQRPAPIGHPVFDALYRVDSPDPGYARSLLGPQLIQAQIAGELPPWQLVGPELLTCTRVSTPIRDPYLIPAYVGPALRVVELLGR</sequence>
<reference evidence="1 2" key="1">
    <citation type="submission" date="2019-10" db="EMBL/GenBank/DDBJ databases">
        <title>Nocardia macrotermitis sp. nov. and Nocardia aurantia sp. nov., isolated from the gut of fungus growing-termite Macrotermes natalensis.</title>
        <authorList>
            <person name="Benndorf R."/>
            <person name="Schwitalla J."/>
            <person name="Martin K."/>
            <person name="De Beer W."/>
            <person name="Kaster A.-K."/>
            <person name="Vollmers J."/>
            <person name="Poulsen M."/>
            <person name="Beemelmanns C."/>
        </authorList>
    </citation>
    <scope>NUCLEOTIDE SEQUENCE [LARGE SCALE GENOMIC DNA]</scope>
    <source>
        <strain evidence="1 2">RB20</strain>
    </source>
</reference>
<dbReference type="RefSeq" id="WP_153415992.1">
    <property type="nucleotide sequence ID" value="NZ_WEGK01000030.1"/>
</dbReference>
<comment type="caution">
    <text evidence="1">The sequence shown here is derived from an EMBL/GenBank/DDBJ whole genome shotgun (WGS) entry which is preliminary data.</text>
</comment>
<evidence type="ECO:0000313" key="2">
    <source>
        <dbReference type="Proteomes" id="UP000438448"/>
    </source>
</evidence>
<dbReference type="OrthoDB" id="4543032at2"/>
<proteinExistence type="predicted"/>
<evidence type="ECO:0000313" key="1">
    <source>
        <dbReference type="EMBL" id="MQY24254.1"/>
    </source>
</evidence>
<organism evidence="1 2">
    <name type="scientific">Nocardia macrotermitis</name>
    <dbReference type="NCBI Taxonomy" id="2585198"/>
    <lineage>
        <taxon>Bacteria</taxon>
        <taxon>Bacillati</taxon>
        <taxon>Actinomycetota</taxon>
        <taxon>Actinomycetes</taxon>
        <taxon>Mycobacteriales</taxon>
        <taxon>Nocardiaceae</taxon>
        <taxon>Nocardia</taxon>
    </lineage>
</organism>